<dbReference type="GO" id="GO:0009244">
    <property type="term" value="P:lipopolysaccharide core region biosynthetic process"/>
    <property type="evidence" value="ECO:0007669"/>
    <property type="project" value="TreeGrafter"/>
</dbReference>
<reference evidence="3" key="1">
    <citation type="submission" date="2019-08" db="EMBL/GenBank/DDBJ databases">
        <authorList>
            <person name="Kucharzyk K."/>
            <person name="Murdoch R.W."/>
            <person name="Higgins S."/>
            <person name="Loffler F."/>
        </authorList>
    </citation>
    <scope>NUCLEOTIDE SEQUENCE</scope>
</reference>
<accession>A0A644SRI8</accession>
<keyword evidence="2" id="KW-0808">Transferase</keyword>
<dbReference type="SUPFAM" id="SSF53756">
    <property type="entry name" value="UDP-Glycosyltransferase/glycogen phosphorylase"/>
    <property type="match status" value="1"/>
</dbReference>
<dbReference type="AlphaFoldDB" id="A0A644SRI8"/>
<dbReference type="GO" id="GO:0008713">
    <property type="term" value="F:ADP-heptose-lipopolysaccharide heptosyltransferase activity"/>
    <property type="evidence" value="ECO:0007669"/>
    <property type="project" value="TreeGrafter"/>
</dbReference>
<dbReference type="InterPro" id="IPR002201">
    <property type="entry name" value="Glyco_trans_9"/>
</dbReference>
<sequence>MLAAIDRLLPSTTIRNDMPKFLVIQAARFGDLVQTKRLLLSLALRGEVHLAVDVSLVPLARVLYPFAELHALSVHGRPEAESLARNTAVLDRWQGLPFEAVYNCNFSGTTAALCRVFEVEQVQGYRPEAGGISRSPWARLGFRLSERRALATMNLVDFWAHFAPEPVEPRRVNPVATPGGRGLGVVLAGRESRRSLPVPVLAEVVRTAFGALGGPRILLLGSRAEQPAARQLLRQLPGKMLDRVEDCSGKTDWPALVDAVDGLDALITPDTGIMHLGAHLGVPVLGFFLSSAWLHETGPYGEGHHVWQTARSCGPCLETAPCPYDVACGQPLAQVELLRSIAAVLARLKSGAPFAAAQAESWPPLPADLQLWRTGMDSLGTLPHLLAGSDPHAQERRRVRDFLAARLHLPMPDESAALAPQAPNIDEWLYNDADWMLPPGRYC</sequence>
<proteinExistence type="predicted"/>
<organism evidence="3">
    <name type="scientific">bioreactor metagenome</name>
    <dbReference type="NCBI Taxonomy" id="1076179"/>
    <lineage>
        <taxon>unclassified sequences</taxon>
        <taxon>metagenomes</taxon>
        <taxon>ecological metagenomes</taxon>
    </lineage>
</organism>
<name>A0A644SRI8_9ZZZZ</name>
<dbReference type="PANTHER" id="PTHR30160:SF7">
    <property type="entry name" value="ADP-HEPTOSE--LPS HEPTOSYLTRANSFERASE 2"/>
    <property type="match status" value="1"/>
</dbReference>
<evidence type="ECO:0008006" key="4">
    <source>
        <dbReference type="Google" id="ProtNLM"/>
    </source>
</evidence>
<dbReference type="GO" id="GO:0005829">
    <property type="term" value="C:cytosol"/>
    <property type="evidence" value="ECO:0007669"/>
    <property type="project" value="TreeGrafter"/>
</dbReference>
<comment type="caution">
    <text evidence="3">The sequence shown here is derived from an EMBL/GenBank/DDBJ whole genome shotgun (WGS) entry which is preliminary data.</text>
</comment>
<dbReference type="Pfam" id="PF01075">
    <property type="entry name" value="Glyco_transf_9"/>
    <property type="match status" value="1"/>
</dbReference>
<gene>
    <name evidence="3" type="ORF">SDC9_02734</name>
</gene>
<keyword evidence="1" id="KW-0328">Glycosyltransferase</keyword>
<dbReference type="CDD" id="cd03789">
    <property type="entry name" value="GT9_LPS_heptosyltransferase"/>
    <property type="match status" value="1"/>
</dbReference>
<evidence type="ECO:0000256" key="2">
    <source>
        <dbReference type="ARBA" id="ARBA00022679"/>
    </source>
</evidence>
<protein>
    <recommendedName>
        <fullName evidence="4">ADP-heptose--LPS heptosyltransferase 2</fullName>
    </recommendedName>
</protein>
<dbReference type="Gene3D" id="3.40.50.2000">
    <property type="entry name" value="Glycogen Phosphorylase B"/>
    <property type="match status" value="1"/>
</dbReference>
<evidence type="ECO:0000313" key="3">
    <source>
        <dbReference type="EMBL" id="MPL57235.1"/>
    </source>
</evidence>
<dbReference type="EMBL" id="VSSQ01000004">
    <property type="protein sequence ID" value="MPL57235.1"/>
    <property type="molecule type" value="Genomic_DNA"/>
</dbReference>
<evidence type="ECO:0000256" key="1">
    <source>
        <dbReference type="ARBA" id="ARBA00022676"/>
    </source>
</evidence>
<dbReference type="PANTHER" id="PTHR30160">
    <property type="entry name" value="TETRAACYLDISACCHARIDE 4'-KINASE-RELATED"/>
    <property type="match status" value="1"/>
</dbReference>
<dbReference type="InterPro" id="IPR051199">
    <property type="entry name" value="LPS_LOS_Heptosyltrfase"/>
</dbReference>